<evidence type="ECO:0000313" key="4">
    <source>
        <dbReference type="Proteomes" id="UP001215549"/>
    </source>
</evidence>
<sequence>MSQFESHGLKAGAWSGVLTAETAPGRVFLVHLGEVVSVARLTEAGEGQWQVSVDVPPGLLADGINTLILLADNGEESEAPLSDAAQLDRLNVMAGAPLDDSLLAEVQLLRAELELLKREFRRLATPG</sequence>
<evidence type="ECO:0000313" key="1">
    <source>
        <dbReference type="EMBL" id="SIS54477.1"/>
    </source>
</evidence>
<reference evidence="1 3" key="1">
    <citation type="submission" date="2017-01" db="EMBL/GenBank/DDBJ databases">
        <authorList>
            <person name="Varghese N."/>
            <person name="Submissions S."/>
        </authorList>
    </citation>
    <scope>NUCLEOTIDE SEQUENCE [LARGE SCALE GENOMIC DNA]</scope>
    <source>
        <strain evidence="1 3">DSM 18447</strain>
    </source>
</reference>
<gene>
    <name evidence="2" type="ORF">JHX88_01520</name>
    <name evidence="1" type="ORF">SAMN05421772_101375</name>
</gene>
<dbReference type="AlphaFoldDB" id="A0AA45W168"/>
<dbReference type="EMBL" id="CP067140">
    <property type="protein sequence ID" value="WCR03482.1"/>
    <property type="molecule type" value="Genomic_DNA"/>
</dbReference>
<protein>
    <submittedName>
        <fullName evidence="1">Uncharacterized protein</fullName>
    </submittedName>
</protein>
<evidence type="ECO:0000313" key="2">
    <source>
        <dbReference type="EMBL" id="WCR03482.1"/>
    </source>
</evidence>
<keyword evidence="4" id="KW-1185">Reference proteome</keyword>
<evidence type="ECO:0000313" key="3">
    <source>
        <dbReference type="Proteomes" id="UP000186216"/>
    </source>
</evidence>
<name>A0AA45W168_9RHOB</name>
<reference evidence="2 4" key="2">
    <citation type="submission" date="2021-01" db="EMBL/GenBank/DDBJ databases">
        <title>Biogeographic distribution of Paracoccus.</title>
        <authorList>
            <person name="Hollensteiner J."/>
            <person name="Leineberger J."/>
            <person name="Brinkhoff T."/>
            <person name="Daniel R."/>
        </authorList>
    </citation>
    <scope>NUCLEOTIDE SEQUENCE [LARGE SCALE GENOMIC DNA]</scope>
    <source>
        <strain evidence="2 4">DSM 18447</strain>
    </source>
</reference>
<dbReference type="EMBL" id="FTOU01000001">
    <property type="protein sequence ID" value="SIS54477.1"/>
    <property type="molecule type" value="Genomic_DNA"/>
</dbReference>
<dbReference type="RefSeq" id="WP_076522475.1">
    <property type="nucleotide sequence ID" value="NZ_CP067140.1"/>
</dbReference>
<dbReference type="Proteomes" id="UP000186216">
    <property type="component" value="Unassembled WGS sequence"/>
</dbReference>
<organism evidence="1 3">
    <name type="scientific">Paracoccus saliphilus</name>
    <dbReference type="NCBI Taxonomy" id="405559"/>
    <lineage>
        <taxon>Bacteria</taxon>
        <taxon>Pseudomonadati</taxon>
        <taxon>Pseudomonadota</taxon>
        <taxon>Alphaproteobacteria</taxon>
        <taxon>Rhodobacterales</taxon>
        <taxon>Paracoccaceae</taxon>
        <taxon>Paracoccus</taxon>
    </lineage>
</organism>
<proteinExistence type="predicted"/>
<accession>A0AA45W168</accession>
<dbReference type="Proteomes" id="UP001215549">
    <property type="component" value="Chromosome"/>
</dbReference>